<gene>
    <name evidence="2" type="ORF">PLEPLA_LOCUS20468</name>
</gene>
<comment type="caution">
    <text evidence="2">The sequence shown here is derived from an EMBL/GenBank/DDBJ whole genome shotgun (WGS) entry which is preliminary data.</text>
</comment>
<sequence>MNDCAPLAFSWMLVCMPETCRRSSRPLAADSDARLPNTGLISERHHTLLSPSGRDLNGNNPPPPPQMEGQNRSVPREAFCALASSSRELRLNVGSSDLTPPLVGAMV</sequence>
<keyword evidence="3" id="KW-1185">Reference proteome</keyword>
<dbReference type="Proteomes" id="UP001153269">
    <property type="component" value="Unassembled WGS sequence"/>
</dbReference>
<dbReference type="EMBL" id="CADEAL010001438">
    <property type="protein sequence ID" value="CAB1432405.1"/>
    <property type="molecule type" value="Genomic_DNA"/>
</dbReference>
<name>A0A9N7YI72_PLEPL</name>
<feature type="region of interest" description="Disordered" evidence="1">
    <location>
        <begin position="25"/>
        <end position="72"/>
    </location>
</feature>
<organism evidence="2 3">
    <name type="scientific">Pleuronectes platessa</name>
    <name type="common">European plaice</name>
    <dbReference type="NCBI Taxonomy" id="8262"/>
    <lineage>
        <taxon>Eukaryota</taxon>
        <taxon>Metazoa</taxon>
        <taxon>Chordata</taxon>
        <taxon>Craniata</taxon>
        <taxon>Vertebrata</taxon>
        <taxon>Euteleostomi</taxon>
        <taxon>Actinopterygii</taxon>
        <taxon>Neopterygii</taxon>
        <taxon>Teleostei</taxon>
        <taxon>Neoteleostei</taxon>
        <taxon>Acanthomorphata</taxon>
        <taxon>Carangaria</taxon>
        <taxon>Pleuronectiformes</taxon>
        <taxon>Pleuronectoidei</taxon>
        <taxon>Pleuronectidae</taxon>
        <taxon>Pleuronectes</taxon>
    </lineage>
</organism>
<accession>A0A9N7YI72</accession>
<evidence type="ECO:0000313" key="2">
    <source>
        <dbReference type="EMBL" id="CAB1432405.1"/>
    </source>
</evidence>
<dbReference type="AlphaFoldDB" id="A0A9N7YI72"/>
<evidence type="ECO:0000256" key="1">
    <source>
        <dbReference type="SAM" id="MobiDB-lite"/>
    </source>
</evidence>
<proteinExistence type="predicted"/>
<reference evidence="2" key="1">
    <citation type="submission" date="2020-03" db="EMBL/GenBank/DDBJ databases">
        <authorList>
            <person name="Weist P."/>
        </authorList>
    </citation>
    <scope>NUCLEOTIDE SEQUENCE</scope>
</reference>
<evidence type="ECO:0000313" key="3">
    <source>
        <dbReference type="Proteomes" id="UP001153269"/>
    </source>
</evidence>
<protein>
    <submittedName>
        <fullName evidence="2">Uncharacterized protein</fullName>
    </submittedName>
</protein>